<dbReference type="AlphaFoldDB" id="A0A1G2BWI5"/>
<feature type="chain" id="PRO_5009582178" evidence="2">
    <location>
        <begin position="25"/>
        <end position="126"/>
    </location>
</feature>
<dbReference type="Pfam" id="PF18895">
    <property type="entry name" value="T4SS_pilin"/>
    <property type="match status" value="1"/>
</dbReference>
<keyword evidence="1" id="KW-1133">Transmembrane helix</keyword>
<keyword evidence="1" id="KW-0812">Transmembrane</keyword>
<feature type="signal peptide" evidence="2">
    <location>
        <begin position="1"/>
        <end position="24"/>
    </location>
</feature>
<keyword evidence="1" id="KW-0472">Membrane</keyword>
<evidence type="ECO:0000256" key="1">
    <source>
        <dbReference type="SAM" id="Phobius"/>
    </source>
</evidence>
<protein>
    <submittedName>
        <fullName evidence="3">Uncharacterized protein</fullName>
    </submittedName>
</protein>
<feature type="transmembrane region" description="Helical" evidence="1">
    <location>
        <begin position="48"/>
        <end position="75"/>
    </location>
</feature>
<keyword evidence="2" id="KW-0732">Signal</keyword>
<gene>
    <name evidence="3" type="ORF">A2406_00055</name>
</gene>
<proteinExistence type="predicted"/>
<evidence type="ECO:0000313" key="4">
    <source>
        <dbReference type="Proteomes" id="UP000177626"/>
    </source>
</evidence>
<dbReference type="Proteomes" id="UP000177626">
    <property type="component" value="Unassembled WGS sequence"/>
</dbReference>
<name>A0A1G2BWI5_9BACT</name>
<dbReference type="EMBL" id="MHKQ01000023">
    <property type="protein sequence ID" value="OGY93371.1"/>
    <property type="molecule type" value="Genomic_DNA"/>
</dbReference>
<reference evidence="3 4" key="1">
    <citation type="journal article" date="2016" name="Nat. Commun.">
        <title>Thousands of microbial genomes shed light on interconnected biogeochemical processes in an aquifer system.</title>
        <authorList>
            <person name="Anantharaman K."/>
            <person name="Brown C.T."/>
            <person name="Hug L.A."/>
            <person name="Sharon I."/>
            <person name="Castelle C.J."/>
            <person name="Probst A.J."/>
            <person name="Thomas B.C."/>
            <person name="Singh A."/>
            <person name="Wilkins M.J."/>
            <person name="Karaoz U."/>
            <person name="Brodie E.L."/>
            <person name="Williams K.H."/>
            <person name="Hubbard S.S."/>
            <person name="Banfield J.F."/>
        </authorList>
    </citation>
    <scope>NUCLEOTIDE SEQUENCE [LARGE SCALE GENOMIC DNA]</scope>
</reference>
<organism evidence="3 4">
    <name type="scientific">Candidatus Komeilibacteria bacterium RIFOXYC1_FULL_37_11</name>
    <dbReference type="NCBI Taxonomy" id="1798555"/>
    <lineage>
        <taxon>Bacteria</taxon>
        <taxon>Candidatus Komeiliibacteriota</taxon>
    </lineage>
</organism>
<accession>A0A1G2BWI5</accession>
<feature type="transmembrane region" description="Helical" evidence="1">
    <location>
        <begin position="96"/>
        <end position="116"/>
    </location>
</feature>
<comment type="caution">
    <text evidence="3">The sequence shown here is derived from an EMBL/GenBank/DDBJ whole genome shotgun (WGS) entry which is preliminary data.</text>
</comment>
<evidence type="ECO:0000313" key="3">
    <source>
        <dbReference type="EMBL" id="OGY93371.1"/>
    </source>
</evidence>
<sequence>MLKKFYKLSLALFLFFVPVFFASAQVIGQDSLATAAQKAGFGGETDVYVIITRFINGFLSIFMMVFLYFIIAAGFTWMTSGGNAEKINTAKETIKYSLIGIVVALTAYSLARYVLFAMGATTGIVR</sequence>
<evidence type="ECO:0000256" key="2">
    <source>
        <dbReference type="SAM" id="SignalP"/>
    </source>
</evidence>
<dbReference type="InterPro" id="IPR043993">
    <property type="entry name" value="T4SS_pilin"/>
</dbReference>